<dbReference type="GO" id="GO:0008270">
    <property type="term" value="F:zinc ion binding"/>
    <property type="evidence" value="ECO:0007669"/>
    <property type="project" value="InterPro"/>
</dbReference>
<reference evidence="9 10" key="1">
    <citation type="submission" date="2018-03" db="EMBL/GenBank/DDBJ databases">
        <title>Genomic Encyclopedia of Archaeal and Bacterial Type Strains, Phase II (KMG-II): from individual species to whole genera.</title>
        <authorList>
            <person name="Goeker M."/>
        </authorList>
    </citation>
    <scope>NUCLEOTIDE SEQUENCE [LARGE SCALE GENOMIC DNA]</scope>
    <source>
        <strain evidence="9 10">ATCC BAA-1496</strain>
    </source>
</reference>
<evidence type="ECO:0000256" key="5">
    <source>
        <dbReference type="ARBA" id="ARBA00024074"/>
    </source>
</evidence>
<dbReference type="Gene3D" id="3.90.180.10">
    <property type="entry name" value="Medium-chain alcohol dehydrogenases, catalytic domain"/>
    <property type="match status" value="1"/>
</dbReference>
<evidence type="ECO:0000256" key="3">
    <source>
        <dbReference type="ARBA" id="ARBA00022833"/>
    </source>
</evidence>
<evidence type="ECO:0000256" key="1">
    <source>
        <dbReference type="ARBA" id="ARBA00001947"/>
    </source>
</evidence>
<comment type="caution">
    <text evidence="9">The sequence shown here is derived from an EMBL/GenBank/DDBJ whole genome shotgun (WGS) entry which is preliminary data.</text>
</comment>
<comment type="catalytic activity">
    <reaction evidence="6">
        <text>a primary alcohol + NADP(+) = an aldehyde + NADPH + H(+)</text>
        <dbReference type="Rhea" id="RHEA:15937"/>
        <dbReference type="ChEBI" id="CHEBI:15378"/>
        <dbReference type="ChEBI" id="CHEBI:15734"/>
        <dbReference type="ChEBI" id="CHEBI:17478"/>
        <dbReference type="ChEBI" id="CHEBI:57783"/>
        <dbReference type="ChEBI" id="CHEBI:58349"/>
        <dbReference type="EC" id="1.1.1.2"/>
    </reaction>
</comment>
<keyword evidence="4" id="KW-0560">Oxidoreductase</keyword>
<evidence type="ECO:0000259" key="8">
    <source>
        <dbReference type="SMART" id="SM00829"/>
    </source>
</evidence>
<dbReference type="InterPro" id="IPR013149">
    <property type="entry name" value="ADH-like_C"/>
</dbReference>
<dbReference type="InterPro" id="IPR002328">
    <property type="entry name" value="ADH_Zn_CS"/>
</dbReference>
<feature type="domain" description="Enoyl reductase (ER)" evidence="8">
    <location>
        <begin position="15"/>
        <end position="336"/>
    </location>
</feature>
<dbReference type="Gene3D" id="3.40.50.720">
    <property type="entry name" value="NAD(P)-binding Rossmann-like Domain"/>
    <property type="match status" value="1"/>
</dbReference>
<dbReference type="Proteomes" id="UP000237822">
    <property type="component" value="Unassembled WGS sequence"/>
</dbReference>
<dbReference type="InterPro" id="IPR020843">
    <property type="entry name" value="ER"/>
</dbReference>
<dbReference type="PROSITE" id="PS00059">
    <property type="entry name" value="ADH_ZINC"/>
    <property type="match status" value="1"/>
</dbReference>
<dbReference type="InterPro" id="IPR047109">
    <property type="entry name" value="CAD-like"/>
</dbReference>
<keyword evidence="2 7" id="KW-0479">Metal-binding</keyword>
<evidence type="ECO:0000256" key="4">
    <source>
        <dbReference type="ARBA" id="ARBA00023002"/>
    </source>
</evidence>
<keyword evidence="3 7" id="KW-0862">Zinc</keyword>
<comment type="similarity">
    <text evidence="7">Belongs to the zinc-containing alcohol dehydrogenase family.</text>
</comment>
<dbReference type="RefSeq" id="WP_106296555.1">
    <property type="nucleotide sequence ID" value="NZ_PVTI01000003.1"/>
</dbReference>
<dbReference type="AlphaFoldDB" id="A0A2T0UYJ7"/>
<dbReference type="CDD" id="cd05283">
    <property type="entry name" value="CAD1"/>
    <property type="match status" value="1"/>
</dbReference>
<dbReference type="InterPro" id="IPR013154">
    <property type="entry name" value="ADH-like_N"/>
</dbReference>
<dbReference type="SUPFAM" id="SSF50129">
    <property type="entry name" value="GroES-like"/>
    <property type="match status" value="1"/>
</dbReference>
<gene>
    <name evidence="9" type="ORF">BCF74_103201</name>
</gene>
<comment type="cofactor">
    <cofactor evidence="1 7">
        <name>Zn(2+)</name>
        <dbReference type="ChEBI" id="CHEBI:29105"/>
    </cofactor>
</comment>
<evidence type="ECO:0000313" key="10">
    <source>
        <dbReference type="Proteomes" id="UP000237822"/>
    </source>
</evidence>
<dbReference type="SUPFAM" id="SSF51735">
    <property type="entry name" value="NAD(P)-binding Rossmann-fold domains"/>
    <property type="match status" value="1"/>
</dbReference>
<dbReference type="EMBL" id="PVTI01000003">
    <property type="protein sequence ID" value="PRY62992.1"/>
    <property type="molecule type" value="Genomic_DNA"/>
</dbReference>
<dbReference type="InterPro" id="IPR036291">
    <property type="entry name" value="NAD(P)-bd_dom_sf"/>
</dbReference>
<dbReference type="Pfam" id="PF00107">
    <property type="entry name" value="ADH_zinc_N"/>
    <property type="match status" value="1"/>
</dbReference>
<dbReference type="InterPro" id="IPR011032">
    <property type="entry name" value="GroES-like_sf"/>
</dbReference>
<evidence type="ECO:0000313" key="9">
    <source>
        <dbReference type="EMBL" id="PRY62992.1"/>
    </source>
</evidence>
<protein>
    <recommendedName>
        <fullName evidence="5">alcohol dehydrogenase (NADP(+))</fullName>
        <ecNumber evidence="5">1.1.1.2</ecNumber>
    </recommendedName>
</protein>
<name>A0A2T0UYJ7_9MICO</name>
<organism evidence="9 10">
    <name type="scientific">Knoellia remsis</name>
    <dbReference type="NCBI Taxonomy" id="407159"/>
    <lineage>
        <taxon>Bacteria</taxon>
        <taxon>Bacillati</taxon>
        <taxon>Actinomycetota</taxon>
        <taxon>Actinomycetes</taxon>
        <taxon>Micrococcales</taxon>
        <taxon>Intrasporangiaceae</taxon>
        <taxon>Knoellia</taxon>
    </lineage>
</organism>
<dbReference type="PANTHER" id="PTHR42683">
    <property type="entry name" value="ALDEHYDE REDUCTASE"/>
    <property type="match status" value="1"/>
</dbReference>
<dbReference type="GO" id="GO:0008106">
    <property type="term" value="F:alcohol dehydrogenase (NADP+) activity"/>
    <property type="evidence" value="ECO:0007669"/>
    <property type="project" value="UniProtKB-EC"/>
</dbReference>
<dbReference type="SMART" id="SM00829">
    <property type="entry name" value="PKS_ER"/>
    <property type="match status" value="1"/>
</dbReference>
<dbReference type="Pfam" id="PF08240">
    <property type="entry name" value="ADH_N"/>
    <property type="match status" value="1"/>
</dbReference>
<evidence type="ECO:0000256" key="6">
    <source>
        <dbReference type="ARBA" id="ARBA00048262"/>
    </source>
</evidence>
<sequence>MTTTTPALSVPSAGAPFEAIELERRDLRDDDVRIDIKFAGICHSDIHTVRDEWGAAHYPIVTGHEIAGVVSEVGDAVTKFKVGDRVGVGCLVDSCGECEFCKDGQEMFCTKGAVGTYNAQNYDGEWAAGGYSQQIVVTERMVVRIPEGIELDEAAPLLCAGITTYSPLKRWGAGPGKKVAVVGVGGLGHMAVKLAAAMGAEVTTLSRSSAKADDAKALGSSRHIATSDADAMKGARASFDLIINTVSADLDMEQYVKLLRPNGALVNVGLPPSKLAVNPGSLIIGNKSLSGSNIGGIGETQEMLDFCAEHGIGATIETLDASDTTTIDAAYDKVVAGDVRYRYVIDTSTISPSA</sequence>
<proteinExistence type="inferred from homology"/>
<dbReference type="EC" id="1.1.1.2" evidence="5"/>
<dbReference type="OrthoDB" id="3567264at2"/>
<dbReference type="FunFam" id="3.40.50.720:FF:000022">
    <property type="entry name" value="Cinnamyl alcohol dehydrogenase"/>
    <property type="match status" value="1"/>
</dbReference>
<evidence type="ECO:0000256" key="2">
    <source>
        <dbReference type="ARBA" id="ARBA00022723"/>
    </source>
</evidence>
<evidence type="ECO:0000256" key="7">
    <source>
        <dbReference type="RuleBase" id="RU361277"/>
    </source>
</evidence>
<keyword evidence="10" id="KW-1185">Reference proteome</keyword>
<accession>A0A2T0UYJ7</accession>